<keyword evidence="2" id="KW-1185">Reference proteome</keyword>
<dbReference type="EMBL" id="JAMZMM010000094">
    <property type="protein sequence ID" value="MCP2729135.1"/>
    <property type="molecule type" value="Genomic_DNA"/>
</dbReference>
<organism evidence="1 2">
    <name type="scientific">Limnofasciculus baicalensis BBK-W-15</name>
    <dbReference type="NCBI Taxonomy" id="2699891"/>
    <lineage>
        <taxon>Bacteria</taxon>
        <taxon>Bacillati</taxon>
        <taxon>Cyanobacteriota</taxon>
        <taxon>Cyanophyceae</taxon>
        <taxon>Coleofasciculales</taxon>
        <taxon>Coleofasciculaceae</taxon>
        <taxon>Limnofasciculus</taxon>
        <taxon>Limnofasciculus baicalensis</taxon>
    </lineage>
</organism>
<evidence type="ECO:0000313" key="2">
    <source>
        <dbReference type="Proteomes" id="UP001204953"/>
    </source>
</evidence>
<comment type="caution">
    <text evidence="1">The sequence shown here is derived from an EMBL/GenBank/DDBJ whole genome shotgun (WGS) entry which is preliminary data.</text>
</comment>
<reference evidence="1" key="1">
    <citation type="submission" date="2022-06" db="EMBL/GenBank/DDBJ databases">
        <title>New cyanobacteria of genus Symplocastrum in benthos of Lake Baikal.</title>
        <authorList>
            <person name="Sorokovikova E."/>
            <person name="Tikhonova I."/>
            <person name="Krasnopeev A."/>
            <person name="Evseev P."/>
            <person name="Gladkikh A."/>
            <person name="Belykh O."/>
        </authorList>
    </citation>
    <scope>NUCLEOTIDE SEQUENCE</scope>
    <source>
        <strain evidence="1">BBK-W-15</strain>
    </source>
</reference>
<dbReference type="InterPro" id="IPR020885">
    <property type="entry name" value="UPF0367"/>
</dbReference>
<protein>
    <submittedName>
        <fullName evidence="1">Uncharacterized protein</fullName>
    </submittedName>
</protein>
<dbReference type="AlphaFoldDB" id="A0AAE3KM36"/>
<evidence type="ECO:0000313" key="1">
    <source>
        <dbReference type="EMBL" id="MCP2729135.1"/>
    </source>
</evidence>
<gene>
    <name evidence="1" type="ORF">NJ959_11770</name>
</gene>
<sequence length="71" mass="8210">MFAIELTIRNSNTIPMVQRKVEEDANDLYEKILAAINSEKNQILKLTCERYPKMKIAVWSRDIAAVQLSEI</sequence>
<proteinExistence type="predicted"/>
<dbReference type="Proteomes" id="UP001204953">
    <property type="component" value="Unassembled WGS sequence"/>
</dbReference>
<dbReference type="RefSeq" id="WP_254011921.1">
    <property type="nucleotide sequence ID" value="NZ_JAMZMM010000094.1"/>
</dbReference>
<name>A0AAE3KM36_9CYAN</name>
<accession>A0AAE3KM36</accession>
<dbReference type="Pfam" id="PF26132">
    <property type="entry name" value="UPF0367"/>
    <property type="match status" value="1"/>
</dbReference>